<organism evidence="2 3">
    <name type="scientific">Phragmitibacter flavus</name>
    <dbReference type="NCBI Taxonomy" id="2576071"/>
    <lineage>
        <taxon>Bacteria</taxon>
        <taxon>Pseudomonadati</taxon>
        <taxon>Verrucomicrobiota</taxon>
        <taxon>Verrucomicrobiia</taxon>
        <taxon>Verrucomicrobiales</taxon>
        <taxon>Verrucomicrobiaceae</taxon>
        <taxon>Phragmitibacter</taxon>
    </lineage>
</organism>
<evidence type="ECO:0000313" key="2">
    <source>
        <dbReference type="EMBL" id="TLD72005.1"/>
    </source>
</evidence>
<dbReference type="Proteomes" id="UP000306196">
    <property type="component" value="Unassembled WGS sequence"/>
</dbReference>
<proteinExistence type="predicted"/>
<keyword evidence="1" id="KW-1133">Transmembrane helix</keyword>
<reference evidence="2 3" key="1">
    <citation type="submission" date="2019-05" db="EMBL/GenBank/DDBJ databases">
        <title>Verrucobacter flavum gen. nov., sp. nov. a new member of the family Verrucomicrobiaceae.</title>
        <authorList>
            <person name="Szuroczki S."/>
            <person name="Abbaszade G."/>
            <person name="Szabo A."/>
            <person name="Felfoldi T."/>
            <person name="Schumann P."/>
            <person name="Boka K."/>
            <person name="Keki Z."/>
            <person name="Toumi M."/>
            <person name="Toth E."/>
        </authorList>
    </citation>
    <scope>NUCLEOTIDE SEQUENCE [LARGE SCALE GENOMIC DNA]</scope>
    <source>
        <strain evidence="2 3">MG-N-17</strain>
    </source>
</reference>
<dbReference type="OrthoDB" id="9554548at2"/>
<evidence type="ECO:0000256" key="1">
    <source>
        <dbReference type="SAM" id="Phobius"/>
    </source>
</evidence>
<gene>
    <name evidence="2" type="ORF">FEM03_04580</name>
</gene>
<keyword evidence="1" id="KW-0472">Membrane</keyword>
<comment type="caution">
    <text evidence="2">The sequence shown here is derived from an EMBL/GenBank/DDBJ whole genome shotgun (WGS) entry which is preliminary data.</text>
</comment>
<dbReference type="RefSeq" id="WP_138085008.1">
    <property type="nucleotide sequence ID" value="NZ_VAUV01000003.1"/>
</dbReference>
<dbReference type="AlphaFoldDB" id="A0A5R8KJ95"/>
<accession>A0A5R8KJ95</accession>
<name>A0A5R8KJ95_9BACT</name>
<protein>
    <submittedName>
        <fullName evidence="2">Uncharacterized protein</fullName>
    </submittedName>
</protein>
<keyword evidence="3" id="KW-1185">Reference proteome</keyword>
<keyword evidence="1" id="KW-0812">Transmembrane</keyword>
<dbReference type="EMBL" id="VAUV01000003">
    <property type="protein sequence ID" value="TLD72005.1"/>
    <property type="molecule type" value="Genomic_DNA"/>
</dbReference>
<feature type="transmembrane region" description="Helical" evidence="1">
    <location>
        <begin position="6"/>
        <end position="30"/>
    </location>
</feature>
<evidence type="ECO:0000313" key="3">
    <source>
        <dbReference type="Proteomes" id="UP000306196"/>
    </source>
</evidence>
<sequence length="164" mass="17886">MTKKKGLVGCAAVSAVFVILGIVGIWYFLLREEPTLMVTMNAPNEVEMNGVVDLVITATNPHPEPVVLDSVDINNDFLKGFQVVNVQPTPSDSMSVFVLKSWSFGSELQPNESIDIKFTLKAIKVGRFEGEIDVCNPNQDFITLFADIIVNETKSGSAEPSPNP</sequence>